<organism evidence="2 3">
    <name type="scientific">Methanobacterium paludis (strain DSM 25820 / JCM 18151 / SWAN1)</name>
    <dbReference type="NCBI Taxonomy" id="868131"/>
    <lineage>
        <taxon>Archaea</taxon>
        <taxon>Methanobacteriati</taxon>
        <taxon>Methanobacteriota</taxon>
        <taxon>Methanomada group</taxon>
        <taxon>Methanobacteria</taxon>
        <taxon>Methanobacteriales</taxon>
        <taxon>Methanobacteriaceae</taxon>
        <taxon>Methanobacterium</taxon>
    </lineage>
</organism>
<evidence type="ECO:0000313" key="2">
    <source>
        <dbReference type="EMBL" id="AEG18088.1"/>
    </source>
</evidence>
<dbReference type="Gene3D" id="3.40.50.1950">
    <property type="entry name" value="Flavin prenyltransferase-like"/>
    <property type="match status" value="1"/>
</dbReference>
<feature type="domain" description="Flavoprotein" evidence="1">
    <location>
        <begin position="5"/>
        <end position="149"/>
    </location>
</feature>
<name>F6D489_METPW</name>
<evidence type="ECO:0000259" key="1">
    <source>
        <dbReference type="Pfam" id="PF02441"/>
    </source>
</evidence>
<proteinExistence type="predicted"/>
<sequence>MKKRKIAWGITGAGDKVLETIEVMKKIKKEYEDQVDIEVFISKSGDQVVKYYGIANDIETNFDKIWVEINANAPFLAGNIQLGKYEFMLIAPATSNTVAKIAMRMGDTLISNAAIMGQKADVPIYILPSDYEEGVTITKLPDGDDLKITIRKEDVEHVKKLVKMYKTFVLKEPDDIAQVFAEYFV</sequence>
<reference evidence="2 3" key="1">
    <citation type="journal article" date="2014" name="Int. J. Syst. Evol. Microbiol.">
        <title>Methanobacterium paludis sp. nov. and a novel strain of Methanobacterium lacus isolated from northern peatlands.</title>
        <authorList>
            <person name="Cadillo-Quiroz H."/>
            <person name="Brauer S.L."/>
            <person name="Goodson N."/>
            <person name="Yavitt J.B."/>
            <person name="Zinder S.H."/>
        </authorList>
    </citation>
    <scope>NUCLEOTIDE SEQUENCE [LARGE SCALE GENOMIC DNA]</scope>
    <source>
        <strain evidence="3">DSM 25820 / JCM 18151 / SWAN1</strain>
    </source>
</reference>
<dbReference type="RefSeq" id="WP_013825590.1">
    <property type="nucleotide sequence ID" value="NC_015574.1"/>
</dbReference>
<keyword evidence="3" id="KW-1185">Reference proteome</keyword>
<dbReference type="HOGENOM" id="CLU_098523_0_0_2"/>
<dbReference type="GeneID" id="10668571"/>
<gene>
    <name evidence="2" type="ordered locus">MSWAN_1067</name>
</gene>
<dbReference type="STRING" id="868131.MSWAN_1067"/>
<protein>
    <submittedName>
        <fullName evidence="2">Archaeoflavoprotein AfpA</fullName>
    </submittedName>
</protein>
<dbReference type="Pfam" id="PF02441">
    <property type="entry name" value="Flavoprotein"/>
    <property type="match status" value="1"/>
</dbReference>
<dbReference type="GO" id="GO:0003824">
    <property type="term" value="F:catalytic activity"/>
    <property type="evidence" value="ECO:0007669"/>
    <property type="project" value="InterPro"/>
</dbReference>
<dbReference type="NCBIfam" id="TIGR02699">
    <property type="entry name" value="archaeo_AfpA"/>
    <property type="match status" value="1"/>
</dbReference>
<dbReference type="EMBL" id="CP002772">
    <property type="protein sequence ID" value="AEG18088.1"/>
    <property type="molecule type" value="Genomic_DNA"/>
</dbReference>
<dbReference type="OrthoDB" id="23478at2157"/>
<dbReference type="SUPFAM" id="SSF52507">
    <property type="entry name" value="Homo-oligomeric flavin-containing Cys decarboxylases, HFCD"/>
    <property type="match status" value="1"/>
</dbReference>
<dbReference type="Proteomes" id="UP000009231">
    <property type="component" value="Chromosome"/>
</dbReference>
<dbReference type="eggNOG" id="arCOG01705">
    <property type="taxonomic scope" value="Archaea"/>
</dbReference>
<dbReference type="AlphaFoldDB" id="F6D489"/>
<dbReference type="InterPro" id="IPR036551">
    <property type="entry name" value="Flavin_trans-like"/>
</dbReference>
<dbReference type="InterPro" id="IPR014072">
    <property type="entry name" value="Archaeoflavo_AfpA"/>
</dbReference>
<evidence type="ECO:0000313" key="3">
    <source>
        <dbReference type="Proteomes" id="UP000009231"/>
    </source>
</evidence>
<accession>F6D489</accession>
<dbReference type="KEGG" id="mew:MSWAN_1067"/>
<dbReference type="InterPro" id="IPR003382">
    <property type="entry name" value="Flavoprotein"/>
</dbReference>